<organism evidence="1 2">
    <name type="scientific">Candidatus Kaiserbacteria bacterium RIFCSPHIGHO2_01_FULL_54_36b</name>
    <dbReference type="NCBI Taxonomy" id="1798483"/>
    <lineage>
        <taxon>Bacteria</taxon>
        <taxon>Candidatus Kaiseribacteriota</taxon>
    </lineage>
</organism>
<dbReference type="GO" id="GO:0006402">
    <property type="term" value="P:mRNA catabolic process"/>
    <property type="evidence" value="ECO:0007669"/>
    <property type="project" value="TreeGrafter"/>
</dbReference>
<evidence type="ECO:0000313" key="2">
    <source>
        <dbReference type="Proteomes" id="UP000176445"/>
    </source>
</evidence>
<dbReference type="PANTHER" id="PTHR33988:SF2">
    <property type="entry name" value="ENDORIBONUCLEASE MAZF"/>
    <property type="match status" value="1"/>
</dbReference>
<dbReference type="GO" id="GO:0004521">
    <property type="term" value="F:RNA endonuclease activity"/>
    <property type="evidence" value="ECO:0007669"/>
    <property type="project" value="TreeGrafter"/>
</dbReference>
<dbReference type="GO" id="GO:0016075">
    <property type="term" value="P:rRNA catabolic process"/>
    <property type="evidence" value="ECO:0007669"/>
    <property type="project" value="TreeGrafter"/>
</dbReference>
<dbReference type="GO" id="GO:0003677">
    <property type="term" value="F:DNA binding"/>
    <property type="evidence" value="ECO:0007669"/>
    <property type="project" value="InterPro"/>
</dbReference>
<dbReference type="SUPFAM" id="SSF50118">
    <property type="entry name" value="Cell growth inhibitor/plasmid maintenance toxic component"/>
    <property type="match status" value="1"/>
</dbReference>
<dbReference type="InterPro" id="IPR011067">
    <property type="entry name" value="Plasmid_toxin/cell-grow_inhib"/>
</dbReference>
<reference evidence="1 2" key="1">
    <citation type="journal article" date="2016" name="Nat. Commun.">
        <title>Thousands of microbial genomes shed light on interconnected biogeochemical processes in an aquifer system.</title>
        <authorList>
            <person name="Anantharaman K."/>
            <person name="Brown C.T."/>
            <person name="Hug L.A."/>
            <person name="Sharon I."/>
            <person name="Castelle C.J."/>
            <person name="Probst A.J."/>
            <person name="Thomas B.C."/>
            <person name="Singh A."/>
            <person name="Wilkins M.J."/>
            <person name="Karaoz U."/>
            <person name="Brodie E.L."/>
            <person name="Williams K.H."/>
            <person name="Hubbard S.S."/>
            <person name="Banfield J.F."/>
        </authorList>
    </citation>
    <scope>NUCLEOTIDE SEQUENCE [LARGE SCALE GENOMIC DNA]</scope>
</reference>
<dbReference type="Pfam" id="PF02452">
    <property type="entry name" value="PemK_toxin"/>
    <property type="match status" value="1"/>
</dbReference>
<dbReference type="PANTHER" id="PTHR33988">
    <property type="entry name" value="ENDORIBONUCLEASE MAZF-RELATED"/>
    <property type="match status" value="1"/>
</dbReference>
<dbReference type="Proteomes" id="UP000176445">
    <property type="component" value="Unassembled WGS sequence"/>
</dbReference>
<comment type="caution">
    <text evidence="1">The sequence shown here is derived from an EMBL/GenBank/DDBJ whole genome shotgun (WGS) entry which is preliminary data.</text>
</comment>
<evidence type="ECO:0000313" key="1">
    <source>
        <dbReference type="EMBL" id="OGG50966.1"/>
    </source>
</evidence>
<accession>A0A1F6CP58</accession>
<sequence>MQKDFDGWNEQKKVIHAREDVLLYHERDIRWCRLGTNVGFEQDGTGTGHARPVLVLKAFNRSACLVVPLTTSTKQNPYHVSIGLVSNRPASVIISQLRLIDTKRLTVKIMVLNRAKFDKIRKAIKEML</sequence>
<dbReference type="Gene3D" id="2.30.30.110">
    <property type="match status" value="1"/>
</dbReference>
<dbReference type="EMBL" id="MFKW01000041">
    <property type="protein sequence ID" value="OGG50966.1"/>
    <property type="molecule type" value="Genomic_DNA"/>
</dbReference>
<name>A0A1F6CP58_9BACT</name>
<dbReference type="InterPro" id="IPR003477">
    <property type="entry name" value="PemK-like"/>
</dbReference>
<gene>
    <name evidence="1" type="ORF">A2704_02630</name>
</gene>
<proteinExistence type="predicted"/>
<protein>
    <submittedName>
        <fullName evidence="1">Uncharacterized protein</fullName>
    </submittedName>
</protein>
<dbReference type="AlphaFoldDB" id="A0A1F6CP58"/>